<feature type="non-terminal residue" evidence="1">
    <location>
        <position position="1"/>
    </location>
</feature>
<gene>
    <name evidence="1" type="ORF">SPELUC_LOCUS17925</name>
</gene>
<comment type="caution">
    <text evidence="1">The sequence shown here is derived from an EMBL/GenBank/DDBJ whole genome shotgun (WGS) entry which is preliminary data.</text>
</comment>
<proteinExistence type="predicted"/>
<protein>
    <submittedName>
        <fullName evidence="1">797_t:CDS:1</fullName>
    </submittedName>
</protein>
<evidence type="ECO:0000313" key="2">
    <source>
        <dbReference type="Proteomes" id="UP000789366"/>
    </source>
</evidence>
<evidence type="ECO:0000313" key="1">
    <source>
        <dbReference type="EMBL" id="CAG8799417.1"/>
    </source>
</evidence>
<reference evidence="1" key="1">
    <citation type="submission" date="2021-06" db="EMBL/GenBank/DDBJ databases">
        <authorList>
            <person name="Kallberg Y."/>
            <person name="Tangrot J."/>
            <person name="Rosling A."/>
        </authorList>
    </citation>
    <scope>NUCLEOTIDE SEQUENCE</scope>
    <source>
        <strain evidence="1">28 12/20/2015</strain>
    </source>
</reference>
<name>A0ACA9RMM3_9GLOM</name>
<dbReference type="Proteomes" id="UP000789366">
    <property type="component" value="Unassembled WGS sequence"/>
</dbReference>
<dbReference type="EMBL" id="CAJVPW010078167">
    <property type="protein sequence ID" value="CAG8799417.1"/>
    <property type="molecule type" value="Genomic_DNA"/>
</dbReference>
<keyword evidence="2" id="KW-1185">Reference proteome</keyword>
<sequence length="146" mass="16296">NPQNDLQAMARAHRIGQKNHVNVYRFVSKDTIEESILERAKRKMVLEYCIIKQMDTSGKSILQKSSKNAKSADNFSREEISAILKFGAQNIFKDSDNSKKLDDLDLDDILARAETHDTVGDQASSSLGGEEFLKQFQVADFGGGDI</sequence>
<organism evidence="1 2">
    <name type="scientific">Cetraspora pellucida</name>
    <dbReference type="NCBI Taxonomy" id="1433469"/>
    <lineage>
        <taxon>Eukaryota</taxon>
        <taxon>Fungi</taxon>
        <taxon>Fungi incertae sedis</taxon>
        <taxon>Mucoromycota</taxon>
        <taxon>Glomeromycotina</taxon>
        <taxon>Glomeromycetes</taxon>
        <taxon>Diversisporales</taxon>
        <taxon>Gigasporaceae</taxon>
        <taxon>Cetraspora</taxon>
    </lineage>
</organism>
<accession>A0ACA9RMM3</accession>
<feature type="non-terminal residue" evidence="1">
    <location>
        <position position="146"/>
    </location>
</feature>